<dbReference type="InterPro" id="IPR016032">
    <property type="entry name" value="Sig_transdc_resp-reg_C-effctor"/>
</dbReference>
<dbReference type="Pfam" id="PF00196">
    <property type="entry name" value="GerE"/>
    <property type="match status" value="1"/>
</dbReference>
<dbReference type="InterPro" id="IPR000792">
    <property type="entry name" value="Tscrpt_reg_LuxR_C"/>
</dbReference>
<dbReference type="Gene3D" id="3.30.450.80">
    <property type="entry name" value="Transcription factor LuxR-like, autoinducer-binding domain"/>
    <property type="match status" value="1"/>
</dbReference>
<feature type="domain" description="HTH luxR-type" evidence="4">
    <location>
        <begin position="190"/>
        <end position="255"/>
    </location>
</feature>
<dbReference type="InterPro" id="IPR005143">
    <property type="entry name" value="TF_LuxR_autoind-bd_dom"/>
</dbReference>
<gene>
    <name evidence="5" type="ORF">FCN80_16185</name>
</gene>
<evidence type="ECO:0000256" key="2">
    <source>
        <dbReference type="ARBA" id="ARBA00023125"/>
    </source>
</evidence>
<accession>A0ABY2SJR1</accession>
<keyword evidence="2" id="KW-0238">DNA-binding</keyword>
<sequence>MPVCSSLNISCIMSKMMPITVKTVRNNMHSSFTDEINDIIHHELHSPEHIRFAYSVIDKQFLEAPVIFSNYPEKWIERYLHTTLYKYDPVITLALQRILPFSWGDNTGRGQHTTAKNIFIEAQKYNINAGFAFPLHDPENNLATLSLYSEGDFERFCHFIDDNKNHFHELLLYIHENFMEERRNNYNELRLKYKRKLTSREIETLQWASIGKTYSEIAIIMGITESTVKFHIGNLIAKLEVANAKHAIKKASDLHLLNYHD</sequence>
<evidence type="ECO:0000313" key="6">
    <source>
        <dbReference type="Proteomes" id="UP000305202"/>
    </source>
</evidence>
<evidence type="ECO:0000259" key="4">
    <source>
        <dbReference type="PROSITE" id="PS50043"/>
    </source>
</evidence>
<dbReference type="InterPro" id="IPR036388">
    <property type="entry name" value="WH-like_DNA-bd_sf"/>
</dbReference>
<keyword evidence="1" id="KW-0805">Transcription regulation</keyword>
<name>A0ABY2SJR1_9HYPH</name>
<keyword evidence="6" id="KW-1185">Reference proteome</keyword>
<evidence type="ECO:0000256" key="1">
    <source>
        <dbReference type="ARBA" id="ARBA00023015"/>
    </source>
</evidence>
<protein>
    <submittedName>
        <fullName evidence="5">LuxR family transcriptional regulator</fullName>
    </submittedName>
</protein>
<dbReference type="Pfam" id="PF03472">
    <property type="entry name" value="Autoind_bind"/>
    <property type="match status" value="1"/>
</dbReference>
<organism evidence="5 6">
    <name type="scientific">Martelella alba</name>
    <dbReference type="NCBI Taxonomy" id="2590451"/>
    <lineage>
        <taxon>Bacteria</taxon>
        <taxon>Pseudomonadati</taxon>
        <taxon>Pseudomonadota</taxon>
        <taxon>Alphaproteobacteria</taxon>
        <taxon>Hyphomicrobiales</taxon>
        <taxon>Aurantimonadaceae</taxon>
        <taxon>Martelella</taxon>
    </lineage>
</organism>
<dbReference type="EMBL" id="SZPQ01000024">
    <property type="protein sequence ID" value="TKI04859.1"/>
    <property type="molecule type" value="Genomic_DNA"/>
</dbReference>
<dbReference type="PROSITE" id="PS50043">
    <property type="entry name" value="HTH_LUXR_2"/>
    <property type="match status" value="1"/>
</dbReference>
<keyword evidence="3" id="KW-0804">Transcription</keyword>
<dbReference type="PANTHER" id="PTHR44688">
    <property type="entry name" value="DNA-BINDING TRANSCRIPTIONAL ACTIVATOR DEVR_DOSR"/>
    <property type="match status" value="1"/>
</dbReference>
<proteinExistence type="predicted"/>
<dbReference type="Proteomes" id="UP000305202">
    <property type="component" value="Unassembled WGS sequence"/>
</dbReference>
<dbReference type="InterPro" id="IPR036693">
    <property type="entry name" value="TF_LuxR_autoind-bd_dom_sf"/>
</dbReference>
<evidence type="ECO:0000313" key="5">
    <source>
        <dbReference type="EMBL" id="TKI04859.1"/>
    </source>
</evidence>
<dbReference type="Gene3D" id="1.10.10.10">
    <property type="entry name" value="Winged helix-like DNA-binding domain superfamily/Winged helix DNA-binding domain"/>
    <property type="match status" value="1"/>
</dbReference>
<dbReference type="SMART" id="SM00421">
    <property type="entry name" value="HTH_LUXR"/>
    <property type="match status" value="1"/>
</dbReference>
<dbReference type="SUPFAM" id="SSF46894">
    <property type="entry name" value="C-terminal effector domain of the bipartite response regulators"/>
    <property type="match status" value="1"/>
</dbReference>
<dbReference type="PANTHER" id="PTHR44688:SF16">
    <property type="entry name" value="DNA-BINDING TRANSCRIPTIONAL ACTIVATOR DEVR_DOSR"/>
    <property type="match status" value="1"/>
</dbReference>
<dbReference type="PRINTS" id="PR00038">
    <property type="entry name" value="HTHLUXR"/>
</dbReference>
<dbReference type="CDD" id="cd06170">
    <property type="entry name" value="LuxR_C_like"/>
    <property type="match status" value="1"/>
</dbReference>
<comment type="caution">
    <text evidence="5">The sequence shown here is derived from an EMBL/GenBank/DDBJ whole genome shotgun (WGS) entry which is preliminary data.</text>
</comment>
<dbReference type="SUPFAM" id="SSF75516">
    <property type="entry name" value="Pheromone-binding domain of LuxR-like quorum-sensing transcription factors"/>
    <property type="match status" value="1"/>
</dbReference>
<reference evidence="5 6" key="1">
    <citation type="submission" date="2019-04" db="EMBL/GenBank/DDBJ databases">
        <authorList>
            <person name="Li M."/>
            <person name="Gao C."/>
        </authorList>
    </citation>
    <scope>NUCLEOTIDE SEQUENCE [LARGE SCALE GENOMIC DNA]</scope>
    <source>
        <strain evidence="5 6">BGMRC 2031</strain>
    </source>
</reference>
<evidence type="ECO:0000256" key="3">
    <source>
        <dbReference type="ARBA" id="ARBA00023163"/>
    </source>
</evidence>
<dbReference type="PROSITE" id="PS00622">
    <property type="entry name" value="HTH_LUXR_1"/>
    <property type="match status" value="1"/>
</dbReference>